<dbReference type="Gene3D" id="3.40.800.10">
    <property type="entry name" value="Ureohydrolase domain"/>
    <property type="match status" value="1"/>
</dbReference>
<keyword evidence="3" id="KW-1185">Reference proteome</keyword>
<dbReference type="InterPro" id="IPR006035">
    <property type="entry name" value="Ureohydrolase"/>
</dbReference>
<dbReference type="RefSeq" id="WP_061912619.1">
    <property type="nucleotide sequence ID" value="NZ_AP022557.1"/>
</dbReference>
<dbReference type="PANTHER" id="PTHR11358">
    <property type="entry name" value="ARGINASE/AGMATINASE"/>
    <property type="match status" value="1"/>
</dbReference>
<sequence>MGFQGNGVALLHLDGTYRPQTRLLRFPHEWVDLADVPETNLYCSQTALAEIERRLRRRRTRGAVLIGSGNYHYVTYLLLQEIQEPFTLVLFDHHTDADPSDGFLMSCGSWVARALDHPQLRKVVIAGPTFSPNHLQLSPNITVLSFADDDEWPRALLEVVPTRSVYISIDKDALSREDAVTNWDHGTMPLSVLLACLRRLLLQKNVLGVDVCGEYPRSAVDAFDPLCREAQRKNEQANMAILETCFRYATPHLRPA</sequence>
<dbReference type="EMBL" id="AP022557">
    <property type="protein sequence ID" value="BBW98571.1"/>
    <property type="molecule type" value="Genomic_DNA"/>
</dbReference>
<evidence type="ECO:0000313" key="3">
    <source>
        <dbReference type="Proteomes" id="UP000501421"/>
    </source>
</evidence>
<dbReference type="SUPFAM" id="SSF52768">
    <property type="entry name" value="Arginase/deacetylase"/>
    <property type="match status" value="1"/>
</dbReference>
<evidence type="ECO:0000256" key="1">
    <source>
        <dbReference type="PROSITE-ProRule" id="PRU00742"/>
    </source>
</evidence>
<dbReference type="Proteomes" id="UP000501421">
    <property type="component" value="Chromosome"/>
</dbReference>
<dbReference type="PANTHER" id="PTHR11358:SF41">
    <property type="entry name" value="ARGINASE"/>
    <property type="match status" value="1"/>
</dbReference>
<dbReference type="GO" id="GO:0008783">
    <property type="term" value="F:agmatinase activity"/>
    <property type="evidence" value="ECO:0007669"/>
    <property type="project" value="TreeGrafter"/>
</dbReference>
<dbReference type="InterPro" id="IPR023696">
    <property type="entry name" value="Ureohydrolase_dom_sf"/>
</dbReference>
<dbReference type="Pfam" id="PF00491">
    <property type="entry name" value="Arginase"/>
    <property type="match status" value="1"/>
</dbReference>
<proteinExistence type="inferred from homology"/>
<dbReference type="GO" id="GO:0033389">
    <property type="term" value="P:putrescine biosynthetic process from arginine, via agmatine"/>
    <property type="evidence" value="ECO:0007669"/>
    <property type="project" value="TreeGrafter"/>
</dbReference>
<reference evidence="3" key="1">
    <citation type="journal article" date="2020" name="Microbiol. Resour. Announc.">
        <title>Complete Genome Sequence of Geobacillus sp. Strain E55-1, Isolated from Mine Geyser in Japan.</title>
        <authorList>
            <person name="Miyazaki K."/>
            <person name="Hase E."/>
            <person name="Tokito N."/>
        </authorList>
    </citation>
    <scope>NUCLEOTIDE SEQUENCE [LARGE SCALE GENOMIC DNA]</scope>
    <source>
        <strain evidence="3">E55-1</strain>
    </source>
</reference>
<evidence type="ECO:0000313" key="2">
    <source>
        <dbReference type="EMBL" id="BBW98571.1"/>
    </source>
</evidence>
<dbReference type="PROSITE" id="PS51409">
    <property type="entry name" value="ARGINASE_2"/>
    <property type="match status" value="1"/>
</dbReference>
<name>A0A679G3H8_9BACL</name>
<accession>A0A679G3H8</accession>
<protein>
    <submittedName>
        <fullName evidence="2">Arginase</fullName>
    </submittedName>
</protein>
<comment type="similarity">
    <text evidence="1">Belongs to the arginase family.</text>
</comment>
<dbReference type="AlphaFoldDB" id="A0A679G3H8"/>
<dbReference type="GO" id="GO:0046872">
    <property type="term" value="F:metal ion binding"/>
    <property type="evidence" value="ECO:0007669"/>
    <property type="project" value="InterPro"/>
</dbReference>
<gene>
    <name evidence="2" type="ORF">GsuE55_34040</name>
</gene>
<organism evidence="2 3">
    <name type="scientific">Geobacillus subterraneus</name>
    <dbReference type="NCBI Taxonomy" id="129338"/>
    <lineage>
        <taxon>Bacteria</taxon>
        <taxon>Bacillati</taxon>
        <taxon>Bacillota</taxon>
        <taxon>Bacilli</taxon>
        <taxon>Bacillales</taxon>
        <taxon>Anoxybacillaceae</taxon>
        <taxon>Geobacillus</taxon>
    </lineage>
</organism>